<gene>
    <name evidence="1" type="ORF">G6N74_09820</name>
</gene>
<accession>A0A7C9V6Z6</accession>
<dbReference type="AlphaFoldDB" id="A0A7C9V6Z6"/>
<keyword evidence="2" id="KW-1185">Reference proteome</keyword>
<reference evidence="1 2" key="1">
    <citation type="submission" date="2020-02" db="EMBL/GenBank/DDBJ databases">
        <title>Genome sequence of the type strain CGMCC 1.15528 of Mesorhizobium zhangyense.</title>
        <authorList>
            <person name="Gao J."/>
            <person name="Sun J."/>
        </authorList>
    </citation>
    <scope>NUCLEOTIDE SEQUENCE [LARGE SCALE GENOMIC DNA]</scope>
    <source>
        <strain evidence="1 2">CGMCC 1.15528</strain>
    </source>
</reference>
<evidence type="ECO:0000313" key="2">
    <source>
        <dbReference type="Proteomes" id="UP000481252"/>
    </source>
</evidence>
<evidence type="ECO:0000313" key="1">
    <source>
        <dbReference type="EMBL" id="NGN41363.1"/>
    </source>
</evidence>
<dbReference type="InterPro" id="IPR046606">
    <property type="entry name" value="DUF6665"/>
</dbReference>
<dbReference type="Pfam" id="PF20370">
    <property type="entry name" value="DUF6665"/>
    <property type="match status" value="1"/>
</dbReference>
<organism evidence="1 2">
    <name type="scientific">Mesorhizobium zhangyense</name>
    <dbReference type="NCBI Taxonomy" id="1776730"/>
    <lineage>
        <taxon>Bacteria</taxon>
        <taxon>Pseudomonadati</taxon>
        <taxon>Pseudomonadota</taxon>
        <taxon>Alphaproteobacteria</taxon>
        <taxon>Hyphomicrobiales</taxon>
        <taxon>Phyllobacteriaceae</taxon>
        <taxon>Mesorhizobium</taxon>
    </lineage>
</organism>
<name>A0A7C9V6Z6_9HYPH</name>
<sequence length="103" mass="11574">MSLRQPGKYSHPSQETGFNVLEHEMLAEMAVSLGRAGQRAEEALAQLRGHQGDADERTRLLKATARAVHAYFIQRELCGLRRHDDVIRDLAIPKEILVRLGAM</sequence>
<dbReference type="Proteomes" id="UP000481252">
    <property type="component" value="Unassembled WGS sequence"/>
</dbReference>
<comment type="caution">
    <text evidence="1">The sequence shown here is derived from an EMBL/GenBank/DDBJ whole genome shotgun (WGS) entry which is preliminary data.</text>
</comment>
<dbReference type="EMBL" id="JAAKZG010000003">
    <property type="protein sequence ID" value="NGN41363.1"/>
    <property type="molecule type" value="Genomic_DNA"/>
</dbReference>
<proteinExistence type="predicted"/>
<dbReference type="RefSeq" id="WP_165116720.1">
    <property type="nucleotide sequence ID" value="NZ_JAAKZG010000003.1"/>
</dbReference>
<protein>
    <submittedName>
        <fullName evidence="1">Uncharacterized protein</fullName>
    </submittedName>
</protein>